<name>A0A0G7ZL55_9MOLU</name>
<feature type="domain" description="DDH" evidence="1">
    <location>
        <begin position="17"/>
        <end position="160"/>
    </location>
</feature>
<evidence type="ECO:0000313" key="3">
    <source>
        <dbReference type="EMBL" id="CRX36920.1"/>
    </source>
</evidence>
<dbReference type="InterPro" id="IPR001667">
    <property type="entry name" value="DDH_dom"/>
</dbReference>
<gene>
    <name evidence="3" type="ORF">HEPPS_01190</name>
</gene>
<organism evidence="3 4">
    <name type="scientific">Candidatus Hepatoplasma crinochetorum</name>
    <dbReference type="NCBI Taxonomy" id="295596"/>
    <lineage>
        <taxon>Bacteria</taxon>
        <taxon>Bacillati</taxon>
        <taxon>Mycoplasmatota</taxon>
        <taxon>Mollicutes</taxon>
        <taxon>Candidatus Hepatoplasmataceae</taxon>
        <taxon>Candidatus Hepatoplasma</taxon>
    </lineage>
</organism>
<dbReference type="Gene3D" id="3.90.1640.10">
    <property type="entry name" value="inorganic pyrophosphatase (n-terminal core)"/>
    <property type="match status" value="1"/>
</dbReference>
<dbReference type="EMBL" id="CWGI01000001">
    <property type="protein sequence ID" value="CRX36920.1"/>
    <property type="molecule type" value="Genomic_DNA"/>
</dbReference>
<feature type="domain" description="DHHA1" evidence="2">
    <location>
        <begin position="234"/>
        <end position="317"/>
    </location>
</feature>
<reference evidence="4" key="1">
    <citation type="submission" date="2015-05" db="EMBL/GenBank/DDBJ databases">
        <authorList>
            <person name="Collingro A."/>
        </authorList>
    </citation>
    <scope>NUCLEOTIDE SEQUENCE [LARGE SCALE GENOMIC DNA]</scope>
    <source>
        <strain evidence="4">Ps</strain>
    </source>
</reference>
<dbReference type="SUPFAM" id="SSF64182">
    <property type="entry name" value="DHH phosphoesterases"/>
    <property type="match status" value="1"/>
</dbReference>
<dbReference type="Proteomes" id="UP000242141">
    <property type="component" value="Unassembled WGS sequence"/>
</dbReference>
<proteinExistence type="predicted"/>
<dbReference type="GO" id="GO:0003676">
    <property type="term" value="F:nucleic acid binding"/>
    <property type="evidence" value="ECO:0007669"/>
    <property type="project" value="InterPro"/>
</dbReference>
<protein>
    <submittedName>
        <fullName evidence="3">| nrnA / Bifunctional oligoribonuclease and PAP phosphatase nrnA |:410403 Reverse</fullName>
    </submittedName>
</protein>
<dbReference type="Pfam" id="PF02272">
    <property type="entry name" value="DHHA1"/>
    <property type="match status" value="1"/>
</dbReference>
<dbReference type="AlphaFoldDB" id="A0A0G7ZL55"/>
<dbReference type="Pfam" id="PF01368">
    <property type="entry name" value="DHH"/>
    <property type="match status" value="1"/>
</dbReference>
<evidence type="ECO:0000313" key="4">
    <source>
        <dbReference type="Proteomes" id="UP000242141"/>
    </source>
</evidence>
<evidence type="ECO:0000259" key="2">
    <source>
        <dbReference type="Pfam" id="PF02272"/>
    </source>
</evidence>
<evidence type="ECO:0000259" key="1">
    <source>
        <dbReference type="Pfam" id="PF01368"/>
    </source>
</evidence>
<keyword evidence="4" id="KW-1185">Reference proteome</keyword>
<dbReference type="InterPro" id="IPR038763">
    <property type="entry name" value="DHH_sf"/>
</dbReference>
<dbReference type="InterPro" id="IPR051319">
    <property type="entry name" value="Oligoribo/pAp-PDE_c-di-AMP_PDE"/>
</dbReference>
<dbReference type="PANTHER" id="PTHR47618">
    <property type="entry name" value="BIFUNCTIONAL OLIGORIBONUCLEASE AND PAP PHOSPHATASE NRNA"/>
    <property type="match status" value="1"/>
</dbReference>
<sequence>MEKFSNNFLEKIKKYQKIIIHRHKSPDGDALGSQYGLFTFLKINFPTKKIMLAHEDDLNWLANFFKKEKNPSEDYFKDALIIICDTANKERIANINYQLGEEIIKIDHHPETDNYGAKLKYVDQNRSSCSEIIFDLIDTLKEKQNLKINAKIVNYLFLGILTDTGRFAYPSVNSDTFRVLAKIYQIKGFNAKDIYKLLNTFTEKDLKYRAYVINHYKQKDGFASFISKKNLSKKFNLSSDEITHFVSTLMISKNTNIALYAIYDRKEKIFRISLRSKEVAINKIAEKYGGGGHKLASGVKIKDKKDLLSLVKELESLNRDLRR</sequence>
<accession>A0A0G7ZL55</accession>
<dbReference type="PANTHER" id="PTHR47618:SF1">
    <property type="entry name" value="BIFUNCTIONAL OLIGORIBONUCLEASE AND PAP PHOSPHATASE NRNA"/>
    <property type="match status" value="1"/>
</dbReference>
<dbReference type="InterPro" id="IPR003156">
    <property type="entry name" value="DHHA1_dom"/>
</dbReference>
<dbReference type="Gene3D" id="3.10.310.30">
    <property type="match status" value="1"/>
</dbReference>